<comment type="caution">
    <text evidence="2">The sequence shown here is derived from an EMBL/GenBank/DDBJ whole genome shotgun (WGS) entry which is preliminary data.</text>
</comment>
<evidence type="ECO:0000313" key="3">
    <source>
        <dbReference type="Proteomes" id="UP000027345"/>
    </source>
</evidence>
<keyword evidence="2" id="KW-0560">Oxidoreductase</keyword>
<evidence type="ECO:0000259" key="1">
    <source>
        <dbReference type="PROSITE" id="PS51725"/>
    </source>
</evidence>
<dbReference type="PROSITE" id="PS51725">
    <property type="entry name" value="ABM"/>
    <property type="match status" value="1"/>
</dbReference>
<dbReference type="eggNOG" id="COG1359">
    <property type="taxonomic scope" value="Bacteria"/>
</dbReference>
<dbReference type="Proteomes" id="UP000027345">
    <property type="component" value="Unassembled WGS sequence"/>
</dbReference>
<dbReference type="InterPro" id="IPR007138">
    <property type="entry name" value="ABM_dom"/>
</dbReference>
<feature type="domain" description="ABM" evidence="1">
    <location>
        <begin position="2"/>
        <end position="92"/>
    </location>
</feature>
<name>A0A066U603_9PSEU</name>
<protein>
    <submittedName>
        <fullName evidence="2">Antibiotic biosynthesis monooxygenase</fullName>
    </submittedName>
</protein>
<proteinExistence type="predicted"/>
<gene>
    <name evidence="2" type="ORF">DV20_07630</name>
</gene>
<keyword evidence="2" id="KW-0503">Monooxygenase</keyword>
<organism evidence="2 3">
    <name type="scientific">Amycolatopsis rifamycinica</name>
    <dbReference type="NCBI Taxonomy" id="287986"/>
    <lineage>
        <taxon>Bacteria</taxon>
        <taxon>Bacillati</taxon>
        <taxon>Actinomycetota</taxon>
        <taxon>Actinomycetes</taxon>
        <taxon>Pseudonocardiales</taxon>
        <taxon>Pseudonocardiaceae</taxon>
        <taxon>Amycolatopsis</taxon>
    </lineage>
</organism>
<dbReference type="InterPro" id="IPR011008">
    <property type="entry name" value="Dimeric_a/b-barrel"/>
</dbReference>
<dbReference type="RefSeq" id="WP_043777667.1">
    <property type="nucleotide sequence ID" value="NZ_JMQI01000014.1"/>
</dbReference>
<dbReference type="OrthoDB" id="287932at2"/>
<accession>A0A066U603</accession>
<dbReference type="Pfam" id="PF03992">
    <property type="entry name" value="ABM"/>
    <property type="match status" value="1"/>
</dbReference>
<dbReference type="STRING" id="287986.DV20_07630"/>
<dbReference type="AlphaFoldDB" id="A0A066U603"/>
<keyword evidence="3" id="KW-1185">Reference proteome</keyword>
<dbReference type="EMBL" id="JMQI01000014">
    <property type="protein sequence ID" value="KDN22896.1"/>
    <property type="molecule type" value="Genomic_DNA"/>
</dbReference>
<sequence>MIIVAGWLAVAPEARAAYLEGCAEAVRLARAAPGCLEYALGADLLDPGRVTVYERWESDEDLERFRGSGPSDEQAAQILGASVARYRISAIEAP</sequence>
<dbReference type="GO" id="GO:0004497">
    <property type="term" value="F:monooxygenase activity"/>
    <property type="evidence" value="ECO:0007669"/>
    <property type="project" value="UniProtKB-KW"/>
</dbReference>
<dbReference type="SUPFAM" id="SSF54909">
    <property type="entry name" value="Dimeric alpha+beta barrel"/>
    <property type="match status" value="1"/>
</dbReference>
<reference evidence="2 3" key="1">
    <citation type="submission" date="2014-05" db="EMBL/GenBank/DDBJ databases">
        <title>Draft genome sequence of Amycolatopsis rifamycinica DSM 46095.</title>
        <authorList>
            <person name="Lal R."/>
            <person name="Saxena A."/>
            <person name="Kumari R."/>
            <person name="Mukherjee U."/>
            <person name="Singh P."/>
            <person name="Sangwan N."/>
            <person name="Mahato N.K."/>
        </authorList>
    </citation>
    <scope>NUCLEOTIDE SEQUENCE [LARGE SCALE GENOMIC DNA]</scope>
    <source>
        <strain evidence="2 3">DSM 46095</strain>
    </source>
</reference>
<evidence type="ECO:0000313" key="2">
    <source>
        <dbReference type="EMBL" id="KDN22896.1"/>
    </source>
</evidence>
<dbReference type="Gene3D" id="3.30.70.100">
    <property type="match status" value="1"/>
</dbReference>